<evidence type="ECO:0000259" key="2">
    <source>
        <dbReference type="PROSITE" id="PS50888"/>
    </source>
</evidence>
<protein>
    <recommendedName>
        <fullName evidence="2">BHLH domain-containing protein</fullName>
    </recommendedName>
</protein>
<dbReference type="AlphaFoldDB" id="A0A4S8MSU3"/>
<feature type="region of interest" description="Disordered" evidence="1">
    <location>
        <begin position="126"/>
        <end position="153"/>
    </location>
</feature>
<feature type="non-terminal residue" evidence="3">
    <location>
        <position position="153"/>
    </location>
</feature>
<dbReference type="InterPro" id="IPR011598">
    <property type="entry name" value="bHLH_dom"/>
</dbReference>
<keyword evidence="4" id="KW-1185">Reference proteome</keyword>
<dbReference type="InterPro" id="IPR036638">
    <property type="entry name" value="HLH_DNA-bd_sf"/>
</dbReference>
<proteinExistence type="predicted"/>
<feature type="compositionally biased region" description="Polar residues" evidence="1">
    <location>
        <begin position="26"/>
        <end position="39"/>
    </location>
</feature>
<dbReference type="OrthoDB" id="690068at2759"/>
<feature type="region of interest" description="Disordered" evidence="1">
    <location>
        <begin position="1"/>
        <end position="110"/>
    </location>
</feature>
<dbReference type="Proteomes" id="UP000297245">
    <property type="component" value="Unassembled WGS sequence"/>
</dbReference>
<evidence type="ECO:0000313" key="4">
    <source>
        <dbReference type="Proteomes" id="UP000297245"/>
    </source>
</evidence>
<evidence type="ECO:0000256" key="1">
    <source>
        <dbReference type="SAM" id="MobiDB-lite"/>
    </source>
</evidence>
<accession>A0A4S8MSU3</accession>
<dbReference type="Pfam" id="PF00010">
    <property type="entry name" value="HLH"/>
    <property type="match status" value="1"/>
</dbReference>
<dbReference type="EMBL" id="ML179047">
    <property type="protein sequence ID" value="THV05729.1"/>
    <property type="molecule type" value="Genomic_DNA"/>
</dbReference>
<dbReference type="InterPro" id="IPR045239">
    <property type="entry name" value="bHLH95_bHLH"/>
</dbReference>
<reference evidence="3 4" key="1">
    <citation type="journal article" date="2019" name="Nat. Ecol. Evol.">
        <title>Megaphylogeny resolves global patterns of mushroom evolution.</title>
        <authorList>
            <person name="Varga T."/>
            <person name="Krizsan K."/>
            <person name="Foldi C."/>
            <person name="Dima B."/>
            <person name="Sanchez-Garcia M."/>
            <person name="Sanchez-Ramirez S."/>
            <person name="Szollosi G.J."/>
            <person name="Szarkandi J.G."/>
            <person name="Papp V."/>
            <person name="Albert L."/>
            <person name="Andreopoulos W."/>
            <person name="Angelini C."/>
            <person name="Antonin V."/>
            <person name="Barry K.W."/>
            <person name="Bougher N.L."/>
            <person name="Buchanan P."/>
            <person name="Buyck B."/>
            <person name="Bense V."/>
            <person name="Catcheside P."/>
            <person name="Chovatia M."/>
            <person name="Cooper J."/>
            <person name="Damon W."/>
            <person name="Desjardin D."/>
            <person name="Finy P."/>
            <person name="Geml J."/>
            <person name="Haridas S."/>
            <person name="Hughes K."/>
            <person name="Justo A."/>
            <person name="Karasinski D."/>
            <person name="Kautmanova I."/>
            <person name="Kiss B."/>
            <person name="Kocsube S."/>
            <person name="Kotiranta H."/>
            <person name="LaButti K.M."/>
            <person name="Lechner B.E."/>
            <person name="Liimatainen K."/>
            <person name="Lipzen A."/>
            <person name="Lukacs Z."/>
            <person name="Mihaltcheva S."/>
            <person name="Morgado L.N."/>
            <person name="Niskanen T."/>
            <person name="Noordeloos M.E."/>
            <person name="Ohm R.A."/>
            <person name="Ortiz-Santana B."/>
            <person name="Ovrebo C."/>
            <person name="Racz N."/>
            <person name="Riley R."/>
            <person name="Savchenko A."/>
            <person name="Shiryaev A."/>
            <person name="Soop K."/>
            <person name="Spirin V."/>
            <person name="Szebenyi C."/>
            <person name="Tomsovsky M."/>
            <person name="Tulloss R.E."/>
            <person name="Uehling J."/>
            <person name="Grigoriev I.V."/>
            <person name="Vagvolgyi C."/>
            <person name="Papp T."/>
            <person name="Martin F.M."/>
            <person name="Miettinen O."/>
            <person name="Hibbett D.S."/>
            <person name="Nagy L.G."/>
        </authorList>
    </citation>
    <scope>NUCLEOTIDE SEQUENCE [LARGE SCALE GENOMIC DNA]</scope>
    <source>
        <strain evidence="3 4">CBS 962.96</strain>
    </source>
</reference>
<dbReference type="CDD" id="cd11393">
    <property type="entry name" value="bHLH_AtbHLH_like"/>
    <property type="match status" value="1"/>
</dbReference>
<dbReference type="PROSITE" id="PS50888">
    <property type="entry name" value="BHLH"/>
    <property type="match status" value="1"/>
</dbReference>
<feature type="domain" description="BHLH" evidence="2">
    <location>
        <begin position="100"/>
        <end position="153"/>
    </location>
</feature>
<gene>
    <name evidence="3" type="ORF">K435DRAFT_646700</name>
</gene>
<feature type="compositionally biased region" description="Low complexity" evidence="1">
    <location>
        <begin position="61"/>
        <end position="82"/>
    </location>
</feature>
<sequence>MPSTKGLYAASCNPSRRAKHSRRSTSDVTTVANTESLNDSLPLPILPRPSSSQTVVPVARSTTISNDSTDTTPPFTSTPTSSGKRGRKPGAMSRSARETQRKLNHSIIEKARRTKINDALSTLRQLVPSDFGSTSSSVTGRVRPKTADDDDED</sequence>
<dbReference type="Gene3D" id="4.10.280.10">
    <property type="entry name" value="Helix-loop-helix DNA-binding domain"/>
    <property type="match status" value="1"/>
</dbReference>
<feature type="compositionally biased region" description="Low complexity" evidence="1">
    <location>
        <begin position="40"/>
        <end position="52"/>
    </location>
</feature>
<dbReference type="SUPFAM" id="SSF47459">
    <property type="entry name" value="HLH, helix-loop-helix DNA-binding domain"/>
    <property type="match status" value="1"/>
</dbReference>
<dbReference type="GO" id="GO:0046983">
    <property type="term" value="F:protein dimerization activity"/>
    <property type="evidence" value="ECO:0007669"/>
    <property type="project" value="InterPro"/>
</dbReference>
<name>A0A4S8MSU3_DENBC</name>
<evidence type="ECO:0000313" key="3">
    <source>
        <dbReference type="EMBL" id="THV05729.1"/>
    </source>
</evidence>
<feature type="compositionally biased region" description="Basic and acidic residues" evidence="1">
    <location>
        <begin position="95"/>
        <end position="110"/>
    </location>
</feature>
<organism evidence="3 4">
    <name type="scientific">Dendrothele bispora (strain CBS 962.96)</name>
    <dbReference type="NCBI Taxonomy" id="1314807"/>
    <lineage>
        <taxon>Eukaryota</taxon>
        <taxon>Fungi</taxon>
        <taxon>Dikarya</taxon>
        <taxon>Basidiomycota</taxon>
        <taxon>Agaricomycotina</taxon>
        <taxon>Agaricomycetes</taxon>
        <taxon>Agaricomycetidae</taxon>
        <taxon>Agaricales</taxon>
        <taxon>Agaricales incertae sedis</taxon>
        <taxon>Dendrothele</taxon>
    </lineage>
</organism>